<sequence length="238" mass="26000">MAPGKCGSGGGLVGDESGLKYAKIEGKDGGFIPRLFLGLPDKESILKQPKKNKQSFKRVLKAVLFETSLAKKIKRTKVLQKLHQSKKNRSGRVEKKNSYQVKNNPTNSIYLEVPRKVDGTNTSQSSSRNISRSSSYSSISKSLVKTKPSNLAQPNQKQDNYLQDIGQGGQSNDIGIYVIVVSLLALAFCSKTTAIIFTVGCLYCSASGVDLHGNMKSKQYKKKIIMEAPLGRNRGRGV</sequence>
<feature type="compositionally biased region" description="Low complexity" evidence="1">
    <location>
        <begin position="123"/>
        <end position="134"/>
    </location>
</feature>
<feature type="compositionally biased region" description="Polar residues" evidence="1">
    <location>
        <begin position="98"/>
        <end position="109"/>
    </location>
</feature>
<name>A0AAV8SQW4_9ROSI</name>
<proteinExistence type="predicted"/>
<dbReference type="Proteomes" id="UP001159364">
    <property type="component" value="Linkage Group LG09"/>
</dbReference>
<dbReference type="AlphaFoldDB" id="A0AAV8SQW4"/>
<feature type="region of interest" description="Disordered" evidence="1">
    <location>
        <begin position="79"/>
        <end position="134"/>
    </location>
</feature>
<dbReference type="PANTHER" id="PTHR34379:SF6">
    <property type="entry name" value="PROTEIN 3F"/>
    <property type="match status" value="1"/>
</dbReference>
<dbReference type="EMBL" id="JAIWQS010000009">
    <property type="protein sequence ID" value="KAJ8754630.1"/>
    <property type="molecule type" value="Genomic_DNA"/>
</dbReference>
<comment type="caution">
    <text evidence="2">The sequence shown here is derived from an EMBL/GenBank/DDBJ whole genome shotgun (WGS) entry which is preliminary data.</text>
</comment>
<accession>A0AAV8SQW4</accession>
<reference evidence="2 3" key="1">
    <citation type="submission" date="2021-09" db="EMBL/GenBank/DDBJ databases">
        <title>Genomic insights and catalytic innovation underlie evolution of tropane alkaloids biosynthesis.</title>
        <authorList>
            <person name="Wang Y.-J."/>
            <person name="Tian T."/>
            <person name="Huang J.-P."/>
            <person name="Huang S.-X."/>
        </authorList>
    </citation>
    <scope>NUCLEOTIDE SEQUENCE [LARGE SCALE GENOMIC DNA]</scope>
    <source>
        <strain evidence="2">KIB-2018</strain>
        <tissue evidence="2">Leaf</tissue>
    </source>
</reference>
<dbReference type="InterPro" id="IPR040411">
    <property type="entry name" value="At5g23160-like"/>
</dbReference>
<evidence type="ECO:0000313" key="3">
    <source>
        <dbReference type="Proteomes" id="UP001159364"/>
    </source>
</evidence>
<gene>
    <name evidence="2" type="ORF">K2173_010721</name>
</gene>
<evidence type="ECO:0000313" key="2">
    <source>
        <dbReference type="EMBL" id="KAJ8754630.1"/>
    </source>
</evidence>
<evidence type="ECO:0000256" key="1">
    <source>
        <dbReference type="SAM" id="MobiDB-lite"/>
    </source>
</evidence>
<feature type="compositionally biased region" description="Basic residues" evidence="1">
    <location>
        <begin position="79"/>
        <end position="90"/>
    </location>
</feature>
<organism evidence="2 3">
    <name type="scientific">Erythroxylum novogranatense</name>
    <dbReference type="NCBI Taxonomy" id="1862640"/>
    <lineage>
        <taxon>Eukaryota</taxon>
        <taxon>Viridiplantae</taxon>
        <taxon>Streptophyta</taxon>
        <taxon>Embryophyta</taxon>
        <taxon>Tracheophyta</taxon>
        <taxon>Spermatophyta</taxon>
        <taxon>Magnoliopsida</taxon>
        <taxon>eudicotyledons</taxon>
        <taxon>Gunneridae</taxon>
        <taxon>Pentapetalae</taxon>
        <taxon>rosids</taxon>
        <taxon>fabids</taxon>
        <taxon>Malpighiales</taxon>
        <taxon>Erythroxylaceae</taxon>
        <taxon>Erythroxylum</taxon>
    </lineage>
</organism>
<keyword evidence="3" id="KW-1185">Reference proteome</keyword>
<protein>
    <recommendedName>
        <fullName evidence="4">Transmembrane protein</fullName>
    </recommendedName>
</protein>
<dbReference type="PANTHER" id="PTHR34379">
    <property type="entry name" value="OS07G0553800 PROTEIN"/>
    <property type="match status" value="1"/>
</dbReference>
<evidence type="ECO:0008006" key="4">
    <source>
        <dbReference type="Google" id="ProtNLM"/>
    </source>
</evidence>